<accession>A0A0F9N959</accession>
<name>A0A0F9N959_9ZZZZ</name>
<dbReference type="PANTHER" id="PTHR10151">
    <property type="entry name" value="ECTONUCLEOTIDE PYROPHOSPHATASE/PHOSPHODIESTERASE"/>
    <property type="match status" value="1"/>
</dbReference>
<evidence type="ECO:0008006" key="2">
    <source>
        <dbReference type="Google" id="ProtNLM"/>
    </source>
</evidence>
<protein>
    <recommendedName>
        <fullName evidence="2">Alkaline phosphatase family protein</fullName>
    </recommendedName>
</protein>
<dbReference type="CDD" id="cd16018">
    <property type="entry name" value="Enpp"/>
    <property type="match status" value="1"/>
</dbReference>
<dbReference type="InterPro" id="IPR002591">
    <property type="entry name" value="Phosphodiest/P_Trfase"/>
</dbReference>
<evidence type="ECO:0000313" key="1">
    <source>
        <dbReference type="EMBL" id="KKN14504.1"/>
    </source>
</evidence>
<reference evidence="1" key="1">
    <citation type="journal article" date="2015" name="Nature">
        <title>Complex archaea that bridge the gap between prokaryotes and eukaryotes.</title>
        <authorList>
            <person name="Spang A."/>
            <person name="Saw J.H."/>
            <person name="Jorgensen S.L."/>
            <person name="Zaremba-Niedzwiedzka K."/>
            <person name="Martijn J."/>
            <person name="Lind A.E."/>
            <person name="van Eijk R."/>
            <person name="Schleper C."/>
            <person name="Guy L."/>
            <person name="Ettema T.J."/>
        </authorList>
    </citation>
    <scope>NUCLEOTIDE SEQUENCE</scope>
</reference>
<dbReference type="EMBL" id="LAZR01003809">
    <property type="protein sequence ID" value="KKN14504.1"/>
    <property type="molecule type" value="Genomic_DNA"/>
</dbReference>
<dbReference type="PANTHER" id="PTHR10151:SF120">
    <property type="entry name" value="BIS(5'-ADENOSYL)-TRIPHOSPHATASE"/>
    <property type="match status" value="1"/>
</dbReference>
<proteinExistence type="predicted"/>
<dbReference type="GO" id="GO:0016787">
    <property type="term" value="F:hydrolase activity"/>
    <property type="evidence" value="ECO:0007669"/>
    <property type="project" value="UniProtKB-ARBA"/>
</dbReference>
<dbReference type="AlphaFoldDB" id="A0A0F9N959"/>
<sequence length="495" mass="55375">MTPVRISISSRPQLFAGAKEYDWTYPKAPANVSIMQRTLVILVVGLAPHLVGAHTPRLARLAARGAMRPLNTVTPAVTCTAQSTLLTGLPPSGHGAVANGWFFRDLSEVMLWRQPNQLVHGEKIWEAGKARDADFTCAKMFWWYNMYSTADWSATPRPMYPADGRKIPDHYAYPAELHDELDQKLGQFPLFKFWGPLADITSSDWITKATLHVMETRSPTLTLTYLPHLDYNLQRLGPDLDHPRLQQDLKEIDDLCGSLIDHADQTGQRVIVVSEYGITKATDAVHINRMLRREGLLAVRPEEFGREVLDAGASDAFAVADHQIAHIYVKDPNRIDEVAALVSGLDGVEVVWDDEGKRANGLDHPRSGELIAISKPDRWFSYYYWLDEAKAPDFARMVDIHRKPGYDPVELFVDPKIRFPMLTTGIKLAKRKLGQRQLLDIISPSDTKLVKGTHGRITDDPDHGPLVISSEAGMLPDGAVEAVDFKALVLDHIFK</sequence>
<organism evidence="1">
    <name type="scientific">marine sediment metagenome</name>
    <dbReference type="NCBI Taxonomy" id="412755"/>
    <lineage>
        <taxon>unclassified sequences</taxon>
        <taxon>metagenomes</taxon>
        <taxon>ecological metagenomes</taxon>
    </lineage>
</organism>
<dbReference type="Pfam" id="PF01663">
    <property type="entry name" value="Phosphodiest"/>
    <property type="match status" value="1"/>
</dbReference>
<dbReference type="InterPro" id="IPR017850">
    <property type="entry name" value="Alkaline_phosphatase_core_sf"/>
</dbReference>
<dbReference type="SUPFAM" id="SSF53649">
    <property type="entry name" value="Alkaline phosphatase-like"/>
    <property type="match status" value="1"/>
</dbReference>
<dbReference type="Gene3D" id="3.40.720.10">
    <property type="entry name" value="Alkaline Phosphatase, subunit A"/>
    <property type="match status" value="1"/>
</dbReference>
<comment type="caution">
    <text evidence="1">The sequence shown here is derived from an EMBL/GenBank/DDBJ whole genome shotgun (WGS) entry which is preliminary data.</text>
</comment>
<gene>
    <name evidence="1" type="ORF">LCGC14_0995470</name>
</gene>